<proteinExistence type="predicted"/>
<dbReference type="GO" id="GO:0008270">
    <property type="term" value="F:zinc ion binding"/>
    <property type="evidence" value="ECO:0007669"/>
    <property type="project" value="UniProtKB-KW"/>
</dbReference>
<dbReference type="PANTHER" id="PTHR31717">
    <property type="entry name" value="ZINC FINGER PROTEIN CONSTANS-LIKE 10"/>
    <property type="match status" value="1"/>
</dbReference>
<evidence type="ECO:0000259" key="8">
    <source>
        <dbReference type="PROSITE" id="PS51017"/>
    </source>
</evidence>
<evidence type="ECO:0000256" key="4">
    <source>
        <dbReference type="ARBA" id="ARBA00022771"/>
    </source>
</evidence>
<gene>
    <name evidence="9" type="ORF">E6C27_scaffold137G00630</name>
</gene>
<evidence type="ECO:0000256" key="1">
    <source>
        <dbReference type="ARBA" id="ARBA00004123"/>
    </source>
</evidence>
<name>A0A5A7V4M6_CUCMM</name>
<evidence type="ECO:0000256" key="2">
    <source>
        <dbReference type="ARBA" id="ARBA00022723"/>
    </source>
</evidence>
<dbReference type="AlphaFoldDB" id="A0A5A7V4M6"/>
<dbReference type="Proteomes" id="UP000321393">
    <property type="component" value="Unassembled WGS sequence"/>
</dbReference>
<protein>
    <submittedName>
        <fullName evidence="9">Zinc finger protein CONSTANS-LIKE 9-like isoform X2</fullName>
    </submittedName>
</protein>
<dbReference type="OrthoDB" id="153872at2759"/>
<evidence type="ECO:0000313" key="9">
    <source>
        <dbReference type="EMBL" id="KAA0060835.1"/>
    </source>
</evidence>
<dbReference type="GO" id="GO:0005634">
    <property type="term" value="C:nucleus"/>
    <property type="evidence" value="ECO:0007669"/>
    <property type="project" value="UniProtKB-SubCell"/>
</dbReference>
<keyword evidence="3" id="KW-0677">Repeat</keyword>
<dbReference type="EMBL" id="SSTE01005189">
    <property type="protein sequence ID" value="KAA0060835.1"/>
    <property type="molecule type" value="Genomic_DNA"/>
</dbReference>
<evidence type="ECO:0000256" key="5">
    <source>
        <dbReference type="ARBA" id="ARBA00022833"/>
    </source>
</evidence>
<dbReference type="PROSITE" id="PS51017">
    <property type="entry name" value="CCT"/>
    <property type="match status" value="1"/>
</dbReference>
<accession>A0A5A7V4M6</accession>
<reference evidence="9 10" key="1">
    <citation type="submission" date="2019-08" db="EMBL/GenBank/DDBJ databases">
        <title>Draft genome sequences of two oriental melons (Cucumis melo L. var makuwa).</title>
        <authorList>
            <person name="Kwon S.-Y."/>
        </authorList>
    </citation>
    <scope>NUCLEOTIDE SEQUENCE [LARGE SCALE GENOMIC DNA]</scope>
    <source>
        <strain evidence="10">cv. SW 3</strain>
        <tissue evidence="9">Leaf</tissue>
    </source>
</reference>
<keyword evidence="6 7" id="KW-0539">Nucleus</keyword>
<evidence type="ECO:0000313" key="10">
    <source>
        <dbReference type="Proteomes" id="UP000321393"/>
    </source>
</evidence>
<dbReference type="PANTHER" id="PTHR31717:SF131">
    <property type="entry name" value="ZINC FINGER PROTEIN CONSTANS-LIKE 9"/>
    <property type="match status" value="1"/>
</dbReference>
<evidence type="ECO:0000256" key="7">
    <source>
        <dbReference type="PROSITE-ProRule" id="PRU00357"/>
    </source>
</evidence>
<evidence type="ECO:0000256" key="6">
    <source>
        <dbReference type="ARBA" id="ARBA00023242"/>
    </source>
</evidence>
<dbReference type="STRING" id="1194695.A0A5A7V4M6"/>
<dbReference type="InterPro" id="IPR010402">
    <property type="entry name" value="CCT_domain"/>
</dbReference>
<comment type="subcellular location">
    <subcellularLocation>
        <location evidence="1 7">Nucleus</location>
    </subcellularLocation>
</comment>
<keyword evidence="2" id="KW-0479">Metal-binding</keyword>
<comment type="caution">
    <text evidence="9">The sequence shown here is derived from an EMBL/GenBank/DDBJ whole genome shotgun (WGS) entry which is preliminary data.</text>
</comment>
<sequence>MVYCRSDAACLCLSCDRNVHSANALSRRHTRTLLCERCHLQPSTVRCIEERVSLCQNCDWTGHGTSTLASSSHKRQTINCYSGCPSAAELSCIWSFVLDVPSVNDACEKELGLMSIAETDLTGAWSLSENNAGQRMPRSTEASDVCSREKSNVLVGSSSLFGSRPHTSDQSVELDNVALPKFCCPGTKVAEFCGEDADLYKEFDMDEMDLNLENYEDLFSMSLNHSEEFFENGGIDSFFEAKGLSFEDSVSHSAVAAEGSSVGVVQQMQPAYSNGASADSVMSTKTEPILCFNSRQAQSGMSFSGLTGESSAGDHQDCGASSMFLMGEPPWCAPSTESSFPSTDRNSAVQRYKEKKKTRKFEKTVRYATRKARADVRRRVKGRFVKAGEAKVPYHPKMKDGFEKAEYTEDSTTKISRADRKRVYDQSFNLTSRPIIQKTEDCSKI</sequence>
<organism evidence="9 10">
    <name type="scientific">Cucumis melo var. makuwa</name>
    <name type="common">Oriental melon</name>
    <dbReference type="NCBI Taxonomy" id="1194695"/>
    <lineage>
        <taxon>Eukaryota</taxon>
        <taxon>Viridiplantae</taxon>
        <taxon>Streptophyta</taxon>
        <taxon>Embryophyta</taxon>
        <taxon>Tracheophyta</taxon>
        <taxon>Spermatophyta</taxon>
        <taxon>Magnoliopsida</taxon>
        <taxon>eudicotyledons</taxon>
        <taxon>Gunneridae</taxon>
        <taxon>Pentapetalae</taxon>
        <taxon>rosids</taxon>
        <taxon>fabids</taxon>
        <taxon>Cucurbitales</taxon>
        <taxon>Cucurbitaceae</taxon>
        <taxon>Benincaseae</taxon>
        <taxon>Cucumis</taxon>
    </lineage>
</organism>
<dbReference type="CDD" id="cd19821">
    <property type="entry name" value="Bbox1_BBX-like"/>
    <property type="match status" value="2"/>
</dbReference>
<dbReference type="Pfam" id="PF06203">
    <property type="entry name" value="CCT"/>
    <property type="match status" value="1"/>
</dbReference>
<feature type="domain" description="CCT" evidence="8">
    <location>
        <begin position="345"/>
        <end position="387"/>
    </location>
</feature>
<evidence type="ECO:0000256" key="3">
    <source>
        <dbReference type="ARBA" id="ARBA00022737"/>
    </source>
</evidence>
<keyword evidence="5" id="KW-0862">Zinc</keyword>
<keyword evidence="4" id="KW-0863">Zinc-finger</keyword>
<dbReference type="InterPro" id="IPR049808">
    <property type="entry name" value="CONSTANS-like_Bbox1"/>
</dbReference>